<evidence type="ECO:0000313" key="2">
    <source>
        <dbReference type="WBParaSite" id="TMUE_0000000460.1"/>
    </source>
</evidence>
<organism evidence="1 2">
    <name type="scientific">Trichuris muris</name>
    <name type="common">Mouse whipworm</name>
    <dbReference type="NCBI Taxonomy" id="70415"/>
    <lineage>
        <taxon>Eukaryota</taxon>
        <taxon>Metazoa</taxon>
        <taxon>Ecdysozoa</taxon>
        <taxon>Nematoda</taxon>
        <taxon>Enoplea</taxon>
        <taxon>Dorylaimia</taxon>
        <taxon>Trichinellida</taxon>
        <taxon>Trichuridae</taxon>
        <taxon>Trichuris</taxon>
    </lineage>
</organism>
<protein>
    <submittedName>
        <fullName evidence="2">Uncharacterized protein</fullName>
    </submittedName>
</protein>
<reference evidence="2" key="1">
    <citation type="submission" date="2019-12" db="UniProtKB">
        <authorList>
            <consortium name="WormBaseParasite"/>
        </authorList>
    </citation>
    <scope>IDENTIFICATION</scope>
</reference>
<dbReference type="AlphaFoldDB" id="A0A5S6PZP1"/>
<sequence>MFTSSALYLAIGSFVKFVTELNGDVNLNTELYLLNDFDDQEKDVEEFEVPKYWATCSNQLPVPFIWIPGAHWRRYGTSTTR</sequence>
<dbReference type="Proteomes" id="UP000046395">
    <property type="component" value="Unassembled WGS sequence"/>
</dbReference>
<accession>A0A5S6PZP1</accession>
<name>A0A5S6PZP1_TRIMR</name>
<proteinExistence type="predicted"/>
<keyword evidence="1" id="KW-1185">Reference proteome</keyword>
<dbReference type="WBParaSite" id="TMUE_0000000460.1">
    <property type="protein sequence ID" value="TMUE_0000000460.1"/>
    <property type="gene ID" value="WBGene00296400"/>
</dbReference>
<evidence type="ECO:0000313" key="1">
    <source>
        <dbReference type="Proteomes" id="UP000046395"/>
    </source>
</evidence>